<dbReference type="SUPFAM" id="SSF54909">
    <property type="entry name" value="Dimeric alpha+beta barrel"/>
    <property type="match status" value="1"/>
</dbReference>
<dbReference type="GO" id="GO:0016491">
    <property type="term" value="F:oxidoreductase activity"/>
    <property type="evidence" value="ECO:0007669"/>
    <property type="project" value="InterPro"/>
</dbReference>
<name>A0AAE3GI90_9PSEU</name>
<organism evidence="2 3">
    <name type="scientific">Goodfellowiella coeruleoviolacea</name>
    <dbReference type="NCBI Taxonomy" id="334858"/>
    <lineage>
        <taxon>Bacteria</taxon>
        <taxon>Bacillati</taxon>
        <taxon>Actinomycetota</taxon>
        <taxon>Actinomycetes</taxon>
        <taxon>Pseudonocardiales</taxon>
        <taxon>Pseudonocardiaceae</taxon>
        <taxon>Goodfellowiella</taxon>
    </lineage>
</organism>
<dbReference type="Proteomes" id="UP001206128">
    <property type="component" value="Unassembled WGS sequence"/>
</dbReference>
<dbReference type="NCBIfam" id="TIGR02118">
    <property type="entry name" value="EthD family reductase"/>
    <property type="match status" value="1"/>
</dbReference>
<feature type="domain" description="EthD" evidence="1">
    <location>
        <begin position="11"/>
        <end position="83"/>
    </location>
</feature>
<evidence type="ECO:0000313" key="3">
    <source>
        <dbReference type="Proteomes" id="UP001206128"/>
    </source>
</evidence>
<proteinExistence type="predicted"/>
<dbReference type="InterPro" id="IPR011008">
    <property type="entry name" value="Dimeric_a/b-barrel"/>
</dbReference>
<dbReference type="EMBL" id="JAMTCK010000015">
    <property type="protein sequence ID" value="MCP2168677.1"/>
    <property type="molecule type" value="Genomic_DNA"/>
</dbReference>
<comment type="caution">
    <text evidence="2">The sequence shown here is derived from an EMBL/GenBank/DDBJ whole genome shotgun (WGS) entry which is preliminary data.</text>
</comment>
<accession>A0AAE3GI90</accession>
<protein>
    <recommendedName>
        <fullName evidence="1">EthD domain-containing protein</fullName>
    </recommendedName>
</protein>
<evidence type="ECO:0000259" key="1">
    <source>
        <dbReference type="Pfam" id="PF07110"/>
    </source>
</evidence>
<reference evidence="2" key="1">
    <citation type="submission" date="2022-06" db="EMBL/GenBank/DDBJ databases">
        <title>Genomic Encyclopedia of Archaeal and Bacterial Type Strains, Phase II (KMG-II): from individual species to whole genera.</title>
        <authorList>
            <person name="Goeker M."/>
        </authorList>
    </citation>
    <scope>NUCLEOTIDE SEQUENCE</scope>
    <source>
        <strain evidence="2">DSM 43935</strain>
    </source>
</reference>
<gene>
    <name evidence="2" type="ORF">LX83_005555</name>
</gene>
<sequence length="113" mass="12562">MIKYLALYRKPANPDEFDEKYFATHLPLVARAPGVLRAEVAKVQRVYVPGFLGDHEPHLVAELYFESREAMKTTFASPEWQAAGANLTEIGGMELVAMFAAEVVEDSQSSQDS</sequence>
<dbReference type="Gene3D" id="3.30.70.100">
    <property type="match status" value="1"/>
</dbReference>
<keyword evidence="3" id="KW-1185">Reference proteome</keyword>
<dbReference type="AlphaFoldDB" id="A0AAE3GI90"/>
<evidence type="ECO:0000313" key="2">
    <source>
        <dbReference type="EMBL" id="MCP2168677.1"/>
    </source>
</evidence>
<dbReference type="InterPro" id="IPR009799">
    <property type="entry name" value="EthD_dom"/>
</dbReference>
<dbReference type="RefSeq" id="WP_253776755.1">
    <property type="nucleotide sequence ID" value="NZ_JAMTCK010000015.1"/>
</dbReference>
<dbReference type="Pfam" id="PF07110">
    <property type="entry name" value="EthD"/>
    <property type="match status" value="1"/>
</dbReference>